<keyword evidence="2" id="KW-1185">Reference proteome</keyword>
<evidence type="ECO:0000313" key="2">
    <source>
        <dbReference type="Proteomes" id="UP001614391"/>
    </source>
</evidence>
<protein>
    <submittedName>
        <fullName evidence="1">Uncharacterized protein</fullName>
    </submittedName>
</protein>
<dbReference type="Proteomes" id="UP001614391">
    <property type="component" value="Unassembled WGS sequence"/>
</dbReference>
<reference evidence="1 2" key="1">
    <citation type="submission" date="2024-10" db="EMBL/GenBank/DDBJ databases">
        <title>The Natural Products Discovery Center: Release of the First 8490 Sequenced Strains for Exploring Actinobacteria Biosynthetic Diversity.</title>
        <authorList>
            <person name="Kalkreuter E."/>
            <person name="Kautsar S.A."/>
            <person name="Yang D."/>
            <person name="Bader C.D."/>
            <person name="Teijaro C.N."/>
            <person name="Fluegel L."/>
            <person name="Davis C.M."/>
            <person name="Simpson J.R."/>
            <person name="Lauterbach L."/>
            <person name="Steele A.D."/>
            <person name="Gui C."/>
            <person name="Meng S."/>
            <person name="Li G."/>
            <person name="Viehrig K."/>
            <person name="Ye F."/>
            <person name="Su P."/>
            <person name="Kiefer A.F."/>
            <person name="Nichols A."/>
            <person name="Cepeda A.J."/>
            <person name="Yan W."/>
            <person name="Fan B."/>
            <person name="Jiang Y."/>
            <person name="Adhikari A."/>
            <person name="Zheng C.-J."/>
            <person name="Schuster L."/>
            <person name="Cowan T.M."/>
            <person name="Smanski M.J."/>
            <person name="Chevrette M.G."/>
            <person name="De Carvalho L.P.S."/>
            <person name="Shen B."/>
        </authorList>
    </citation>
    <scope>NUCLEOTIDE SEQUENCE [LARGE SCALE GENOMIC DNA]</scope>
    <source>
        <strain evidence="1 2">NPDC053346</strain>
    </source>
</reference>
<sequence length="68" mass="7556">MKRAVIEFSATLEVDEDGDEYEGGELSPRDAEGWVAHCLARGDKHAWNYTAYGVAVSGVSYEDFEPEE</sequence>
<dbReference type="RefSeq" id="WP_399621601.1">
    <property type="nucleotide sequence ID" value="NZ_JBITYT010000023.1"/>
</dbReference>
<accession>A0ABW8D1W2</accession>
<dbReference type="EMBL" id="JBITYT010000023">
    <property type="protein sequence ID" value="MFI9123836.1"/>
    <property type="molecule type" value="Genomic_DNA"/>
</dbReference>
<evidence type="ECO:0000313" key="1">
    <source>
        <dbReference type="EMBL" id="MFI9123836.1"/>
    </source>
</evidence>
<proteinExistence type="predicted"/>
<name>A0ABW8D1W2_STRBI</name>
<comment type="caution">
    <text evidence="1">The sequence shown here is derived from an EMBL/GenBank/DDBJ whole genome shotgun (WGS) entry which is preliminary data.</text>
</comment>
<gene>
    <name evidence="1" type="ORF">ACIGW0_31345</name>
</gene>
<organism evidence="1 2">
    <name type="scientific">Streptomyces bikiniensis</name>
    <dbReference type="NCBI Taxonomy" id="1896"/>
    <lineage>
        <taxon>Bacteria</taxon>
        <taxon>Bacillati</taxon>
        <taxon>Actinomycetota</taxon>
        <taxon>Actinomycetes</taxon>
        <taxon>Kitasatosporales</taxon>
        <taxon>Streptomycetaceae</taxon>
        <taxon>Streptomyces</taxon>
    </lineage>
</organism>